<evidence type="ECO:0000313" key="2">
    <source>
        <dbReference type="EMBL" id="BBO67156.1"/>
    </source>
</evidence>
<protein>
    <submittedName>
        <fullName evidence="2">Uncharacterized protein</fullName>
    </submittedName>
</protein>
<keyword evidence="1" id="KW-1133">Transmembrane helix</keyword>
<dbReference type="EMBL" id="AP021874">
    <property type="protein sequence ID" value="BBO67156.1"/>
    <property type="molecule type" value="Genomic_DNA"/>
</dbReference>
<accession>A0A5K7YDS8</accession>
<keyword evidence="3" id="KW-1185">Reference proteome</keyword>
<dbReference type="OrthoDB" id="5422802at2"/>
<proteinExistence type="predicted"/>
<dbReference type="Proteomes" id="UP000427906">
    <property type="component" value="Chromosome"/>
</dbReference>
<dbReference type="KEGG" id="dalk:DSCA_10860"/>
<dbReference type="AlphaFoldDB" id="A0A5K7YDS8"/>
<keyword evidence="1" id="KW-0472">Membrane</keyword>
<feature type="transmembrane region" description="Helical" evidence="1">
    <location>
        <begin position="9"/>
        <end position="26"/>
    </location>
</feature>
<evidence type="ECO:0000313" key="3">
    <source>
        <dbReference type="Proteomes" id="UP000427906"/>
    </source>
</evidence>
<gene>
    <name evidence="2" type="ORF">DSCA_10860</name>
</gene>
<sequence length="77" mass="8808">MADKQVNQAQIIWAVALILAGLGVFYRIPQVMPTIEQIPRFEAASGFIRFCFYFIGIFLIGGGCKKLFHQYRRKGRP</sequence>
<keyword evidence="1" id="KW-0812">Transmembrane</keyword>
<organism evidence="2 3">
    <name type="scientific">Desulfosarcina alkanivorans</name>
    <dbReference type="NCBI Taxonomy" id="571177"/>
    <lineage>
        <taxon>Bacteria</taxon>
        <taxon>Pseudomonadati</taxon>
        <taxon>Thermodesulfobacteriota</taxon>
        <taxon>Desulfobacteria</taxon>
        <taxon>Desulfobacterales</taxon>
        <taxon>Desulfosarcinaceae</taxon>
        <taxon>Desulfosarcina</taxon>
    </lineage>
</organism>
<name>A0A5K7YDS8_9BACT</name>
<dbReference type="RefSeq" id="WP_155315443.1">
    <property type="nucleotide sequence ID" value="NZ_AP021874.1"/>
</dbReference>
<evidence type="ECO:0000256" key="1">
    <source>
        <dbReference type="SAM" id="Phobius"/>
    </source>
</evidence>
<reference evidence="2 3" key="1">
    <citation type="submission" date="2019-11" db="EMBL/GenBank/DDBJ databases">
        <title>Comparative genomics of hydrocarbon-degrading Desulfosarcina strains.</title>
        <authorList>
            <person name="Watanabe M."/>
            <person name="Kojima H."/>
            <person name="Fukui M."/>
        </authorList>
    </citation>
    <scope>NUCLEOTIDE SEQUENCE [LARGE SCALE GENOMIC DNA]</scope>
    <source>
        <strain evidence="2 3">PL12</strain>
    </source>
</reference>
<feature type="transmembrane region" description="Helical" evidence="1">
    <location>
        <begin position="46"/>
        <end position="68"/>
    </location>
</feature>